<protein>
    <recommendedName>
        <fullName evidence="4">Hydrophobin</fullName>
    </recommendedName>
</protein>
<dbReference type="EMBL" id="JAGPXC010000014">
    <property type="protein sequence ID" value="KAH6639999.1"/>
    <property type="molecule type" value="Genomic_DNA"/>
</dbReference>
<evidence type="ECO:0000256" key="1">
    <source>
        <dbReference type="SAM" id="SignalP"/>
    </source>
</evidence>
<gene>
    <name evidence="2" type="ORF">BKA67DRAFT_651910</name>
</gene>
<name>A0A9P8REI7_9PEZI</name>
<dbReference type="Proteomes" id="UP000758603">
    <property type="component" value="Unassembled WGS sequence"/>
</dbReference>
<accession>A0A9P8REI7</accession>
<dbReference type="AlphaFoldDB" id="A0A9P8REI7"/>
<dbReference type="GeneID" id="70134981"/>
<keyword evidence="3" id="KW-1185">Reference proteome</keyword>
<proteinExistence type="predicted"/>
<organism evidence="2 3">
    <name type="scientific">Truncatella angustata</name>
    <dbReference type="NCBI Taxonomy" id="152316"/>
    <lineage>
        <taxon>Eukaryota</taxon>
        <taxon>Fungi</taxon>
        <taxon>Dikarya</taxon>
        <taxon>Ascomycota</taxon>
        <taxon>Pezizomycotina</taxon>
        <taxon>Sordariomycetes</taxon>
        <taxon>Xylariomycetidae</taxon>
        <taxon>Amphisphaeriales</taxon>
        <taxon>Sporocadaceae</taxon>
        <taxon>Truncatella</taxon>
    </lineage>
</organism>
<dbReference type="RefSeq" id="XP_045951073.1">
    <property type="nucleotide sequence ID" value="XM_046106090.1"/>
</dbReference>
<evidence type="ECO:0000313" key="2">
    <source>
        <dbReference type="EMBL" id="KAH6639999.1"/>
    </source>
</evidence>
<feature type="signal peptide" evidence="1">
    <location>
        <begin position="1"/>
        <end position="16"/>
    </location>
</feature>
<sequence>MKASIALLSLPWAVTASAVIARNDHHLGIRQATVPNPCTGSPDGFLVQVCCQTGLVGCVHIDACSVGSIIWCCNVGCSVFDSHKYSLRGIDCNISYDNCGNIDCNISYDNCGDIDCNISYDNCGNIDCNISYDNCGDIDCNISYNSLSFTAVPSQATICNN</sequence>
<reference evidence="2" key="1">
    <citation type="journal article" date="2021" name="Nat. Commun.">
        <title>Genetic determinants of endophytism in the Arabidopsis root mycobiome.</title>
        <authorList>
            <person name="Mesny F."/>
            <person name="Miyauchi S."/>
            <person name="Thiergart T."/>
            <person name="Pickel B."/>
            <person name="Atanasova L."/>
            <person name="Karlsson M."/>
            <person name="Huettel B."/>
            <person name="Barry K.W."/>
            <person name="Haridas S."/>
            <person name="Chen C."/>
            <person name="Bauer D."/>
            <person name="Andreopoulos W."/>
            <person name="Pangilinan J."/>
            <person name="LaButti K."/>
            <person name="Riley R."/>
            <person name="Lipzen A."/>
            <person name="Clum A."/>
            <person name="Drula E."/>
            <person name="Henrissat B."/>
            <person name="Kohler A."/>
            <person name="Grigoriev I.V."/>
            <person name="Martin F.M."/>
            <person name="Hacquard S."/>
        </authorList>
    </citation>
    <scope>NUCLEOTIDE SEQUENCE</scope>
    <source>
        <strain evidence="2">MPI-SDFR-AT-0073</strain>
    </source>
</reference>
<evidence type="ECO:0008006" key="4">
    <source>
        <dbReference type="Google" id="ProtNLM"/>
    </source>
</evidence>
<keyword evidence="1" id="KW-0732">Signal</keyword>
<evidence type="ECO:0000313" key="3">
    <source>
        <dbReference type="Proteomes" id="UP000758603"/>
    </source>
</evidence>
<feature type="chain" id="PRO_5040409353" description="Hydrophobin" evidence="1">
    <location>
        <begin position="17"/>
        <end position="161"/>
    </location>
</feature>
<comment type="caution">
    <text evidence="2">The sequence shown here is derived from an EMBL/GenBank/DDBJ whole genome shotgun (WGS) entry which is preliminary data.</text>
</comment>